<evidence type="ECO:0000313" key="1">
    <source>
        <dbReference type="EMBL" id="CDI04700.1"/>
    </source>
</evidence>
<organism evidence="1 2">
    <name type="scientific">Candidatus Competibacter denitrificans Run_A_D11</name>
    <dbReference type="NCBI Taxonomy" id="1400863"/>
    <lineage>
        <taxon>Bacteria</taxon>
        <taxon>Pseudomonadati</taxon>
        <taxon>Pseudomonadota</taxon>
        <taxon>Gammaproteobacteria</taxon>
        <taxon>Candidatus Competibacteraceae</taxon>
        <taxon>Candidatus Competibacter</taxon>
    </lineage>
</organism>
<dbReference type="Proteomes" id="UP000035760">
    <property type="component" value="Unassembled WGS sequence"/>
</dbReference>
<protein>
    <submittedName>
        <fullName evidence="1">Uncharacterized protein</fullName>
    </submittedName>
</protein>
<sequence length="79" mass="8741">MLGAKRRTTSRIKPTSGEKACGFLALRGLSAAPLGRSTARSSVYSNGYTTIHLNSGEQRCHFRTITQIWLQRNPRPIPV</sequence>
<comment type="caution">
    <text evidence="1">The sequence shown here is derived from an EMBL/GenBank/DDBJ whole genome shotgun (WGS) entry which is preliminary data.</text>
</comment>
<reference evidence="1" key="1">
    <citation type="submission" date="2013-07" db="EMBL/GenBank/DDBJ databases">
        <authorList>
            <person name="McIlroy S."/>
        </authorList>
    </citation>
    <scope>NUCLEOTIDE SEQUENCE [LARGE SCALE GENOMIC DNA]</scope>
    <source>
        <strain evidence="1">Run_A_D11</strain>
    </source>
</reference>
<name>W6MD79_9GAMM</name>
<reference evidence="1" key="2">
    <citation type="submission" date="2014-03" db="EMBL/GenBank/DDBJ databases">
        <title>Candidatus Competibacter-lineage genomes retrieved from metagenomes reveal functional metabolic diversity.</title>
        <authorList>
            <person name="McIlroy S.J."/>
            <person name="Albertsen M."/>
            <person name="Andresen E.K."/>
            <person name="Saunders A.M."/>
            <person name="Kristiansen R."/>
            <person name="Stokholm-Bjerregaard M."/>
            <person name="Nielsen K.L."/>
            <person name="Nielsen P.H."/>
        </authorList>
    </citation>
    <scope>NUCLEOTIDE SEQUENCE</scope>
    <source>
        <strain evidence="1">Run_A_D11</strain>
    </source>
</reference>
<proteinExistence type="predicted"/>
<gene>
    <name evidence="1" type="ORF">BN873_p40005</name>
</gene>
<keyword evidence="2" id="KW-1185">Reference proteome</keyword>
<accession>W6MD79</accession>
<dbReference type="EMBL" id="CBTJ020000116">
    <property type="protein sequence ID" value="CDI04700.1"/>
    <property type="molecule type" value="Genomic_DNA"/>
</dbReference>
<evidence type="ECO:0000313" key="2">
    <source>
        <dbReference type="Proteomes" id="UP000035760"/>
    </source>
</evidence>
<dbReference type="AlphaFoldDB" id="W6MD79"/>